<dbReference type="EMBL" id="MAHX01000020">
    <property type="protein sequence ID" value="OPC61553.1"/>
    <property type="molecule type" value="Genomic_DNA"/>
</dbReference>
<dbReference type="RefSeq" id="WP_078772988.1">
    <property type="nucleotide sequence ID" value="NZ_CBCSBR010000077.1"/>
</dbReference>
<reference evidence="1 2" key="1">
    <citation type="submission" date="2016-06" db="EMBL/GenBank/DDBJ databases">
        <title>Revisiting the taxonomy of the Elizabethkingia Genus based on Whole-Genome Sequencing, Optical Mapping, and MALDI-TOF.</title>
        <authorList>
            <person name="Nicholson A.C."/>
        </authorList>
    </citation>
    <scope>NUCLEOTIDE SEQUENCE [LARGE SCALE GENOMIC DNA]</scope>
    <source>
        <strain evidence="1 2">G4070</strain>
    </source>
</reference>
<keyword evidence="2" id="KW-1185">Reference proteome</keyword>
<protein>
    <submittedName>
        <fullName evidence="1">Lipopolysaccharide biosynthesis protein</fullName>
    </submittedName>
</protein>
<organism evidence="1 2">
    <name type="scientific">Elizabethkingia occulta</name>
    <dbReference type="NCBI Taxonomy" id="1867263"/>
    <lineage>
        <taxon>Bacteria</taxon>
        <taxon>Pseudomonadati</taxon>
        <taxon>Bacteroidota</taxon>
        <taxon>Flavobacteriia</taxon>
        <taxon>Flavobacteriales</taxon>
        <taxon>Weeksellaceae</taxon>
        <taxon>Elizabethkingia</taxon>
    </lineage>
</organism>
<comment type="caution">
    <text evidence="1">The sequence shown here is derived from an EMBL/GenBank/DDBJ whole genome shotgun (WGS) entry which is preliminary data.</text>
</comment>
<dbReference type="AlphaFoldDB" id="A0A1T3MAC0"/>
<proteinExistence type="predicted"/>
<sequence>MITNQLRGKKVLFLSVRTFNLENEIIRKLESFGAYVTYFDERPNNNNFTKAIIRVKKSLYQVRINSYYQNILKTIENENYDFLFVNKGEVVPEFFLQEFNKQNPACTKLFYCWDSFDNNPHALKNLVYFDRKSSFDPLDAKKYNIYFRPLFFLDEYENLEMGKEVLDLLFIGTAHSDRYIISSKIKNWCQQNKLKAFCFYYMQGKFVYFYKRFFDKTFKQFDYKKLSFKSLSKVQILDYYQKSKVILDINHPYQRGLTLRTFEALGAKKKIITTNQEIKKFPFYNENNVFVIDRTNIRLNKSFFETPYQKVDKETYKKFSLEGFLYNIFINPEQDYWNKSL</sequence>
<evidence type="ECO:0000313" key="2">
    <source>
        <dbReference type="Proteomes" id="UP000190813"/>
    </source>
</evidence>
<evidence type="ECO:0000313" key="1">
    <source>
        <dbReference type="EMBL" id="OPC61553.1"/>
    </source>
</evidence>
<dbReference type="Proteomes" id="UP000190813">
    <property type="component" value="Unassembled WGS sequence"/>
</dbReference>
<name>A0A1T3MAC0_9FLAO</name>
<gene>
    <name evidence="1" type="ORF">BAZ10_10625</name>
</gene>
<accession>A0A1T3MAC0</accession>